<accession>A0A934NDR0</accession>
<evidence type="ECO:0000256" key="5">
    <source>
        <dbReference type="ARBA" id="ARBA00022692"/>
    </source>
</evidence>
<dbReference type="PROSITE" id="PS50893">
    <property type="entry name" value="ABC_TRANSPORTER_2"/>
    <property type="match status" value="1"/>
</dbReference>
<evidence type="ECO:0000256" key="4">
    <source>
        <dbReference type="ARBA" id="ARBA00022519"/>
    </source>
</evidence>
<dbReference type="CDD" id="cd03255">
    <property type="entry name" value="ABC_MJ0796_LolCDE_FtsE"/>
    <property type="match status" value="1"/>
</dbReference>
<evidence type="ECO:0000256" key="6">
    <source>
        <dbReference type="ARBA" id="ARBA00022741"/>
    </source>
</evidence>
<gene>
    <name evidence="13" type="ORF">JF922_11545</name>
</gene>
<keyword evidence="2" id="KW-0813">Transport</keyword>
<feature type="transmembrane region" description="Helical" evidence="11">
    <location>
        <begin position="273"/>
        <end position="295"/>
    </location>
</feature>
<feature type="transmembrane region" description="Helical" evidence="11">
    <location>
        <begin position="528"/>
        <end position="560"/>
    </location>
</feature>
<dbReference type="SUPFAM" id="SSF52540">
    <property type="entry name" value="P-loop containing nucleoside triphosphate hydrolases"/>
    <property type="match status" value="1"/>
</dbReference>
<dbReference type="InterPro" id="IPR025857">
    <property type="entry name" value="MacB_PCD"/>
</dbReference>
<evidence type="ECO:0000256" key="9">
    <source>
        <dbReference type="ARBA" id="ARBA00023136"/>
    </source>
</evidence>
<dbReference type="EMBL" id="JAEKNR010000122">
    <property type="protein sequence ID" value="MBJ7598702.1"/>
    <property type="molecule type" value="Genomic_DNA"/>
</dbReference>
<comment type="subcellular location">
    <subcellularLocation>
        <location evidence="1">Cell inner membrane</location>
        <topology evidence="1">Multi-pass membrane protein</topology>
    </subcellularLocation>
</comment>
<dbReference type="InterPro" id="IPR017911">
    <property type="entry name" value="MacB-like_ATP-bd"/>
</dbReference>
<dbReference type="InterPro" id="IPR027417">
    <property type="entry name" value="P-loop_NTPase"/>
</dbReference>
<evidence type="ECO:0000256" key="8">
    <source>
        <dbReference type="ARBA" id="ARBA00022989"/>
    </source>
</evidence>
<evidence type="ECO:0000256" key="2">
    <source>
        <dbReference type="ARBA" id="ARBA00022448"/>
    </source>
</evidence>
<evidence type="ECO:0000256" key="3">
    <source>
        <dbReference type="ARBA" id="ARBA00022475"/>
    </source>
</evidence>
<evidence type="ECO:0000313" key="13">
    <source>
        <dbReference type="EMBL" id="MBJ7598702.1"/>
    </source>
</evidence>
<dbReference type="Pfam" id="PF00005">
    <property type="entry name" value="ABC_tran"/>
    <property type="match status" value="1"/>
</dbReference>
<proteinExistence type="inferred from homology"/>
<dbReference type="RefSeq" id="WP_338201907.1">
    <property type="nucleotide sequence ID" value="NZ_JAEKNR010000122.1"/>
</dbReference>
<reference evidence="13" key="1">
    <citation type="submission" date="2020-10" db="EMBL/GenBank/DDBJ databases">
        <title>Ca. Dormibacterota MAGs.</title>
        <authorList>
            <person name="Montgomery K."/>
        </authorList>
    </citation>
    <scope>NUCLEOTIDE SEQUENCE [LARGE SCALE GENOMIC DNA]</scope>
    <source>
        <strain evidence="13">SC8812_S17_10</strain>
    </source>
</reference>
<comment type="similarity">
    <text evidence="10">Belongs to the ABC transporter superfamily. Macrolide exporter (TC 3.A.1.122) family.</text>
</comment>
<dbReference type="PANTHER" id="PTHR24220:SF86">
    <property type="entry name" value="ABC TRANSPORTER ABCH.1"/>
    <property type="match status" value="1"/>
</dbReference>
<dbReference type="InterPro" id="IPR015854">
    <property type="entry name" value="ABC_transpr_LolD-like"/>
</dbReference>
<keyword evidence="6" id="KW-0547">Nucleotide-binding</keyword>
<dbReference type="Pfam" id="PF12704">
    <property type="entry name" value="MacB_PCD"/>
    <property type="match status" value="1"/>
</dbReference>
<evidence type="ECO:0000259" key="12">
    <source>
        <dbReference type="PROSITE" id="PS50893"/>
    </source>
</evidence>
<feature type="transmembrane region" description="Helical" evidence="11">
    <location>
        <begin position="628"/>
        <end position="653"/>
    </location>
</feature>
<feature type="transmembrane region" description="Helical" evidence="11">
    <location>
        <begin position="581"/>
        <end position="608"/>
    </location>
</feature>
<evidence type="ECO:0000256" key="7">
    <source>
        <dbReference type="ARBA" id="ARBA00022840"/>
    </source>
</evidence>
<dbReference type="GO" id="GO:0098796">
    <property type="term" value="C:membrane protein complex"/>
    <property type="evidence" value="ECO:0007669"/>
    <property type="project" value="UniProtKB-ARBA"/>
</dbReference>
<keyword evidence="14" id="KW-1185">Reference proteome</keyword>
<dbReference type="InterPro" id="IPR003439">
    <property type="entry name" value="ABC_transporter-like_ATP-bd"/>
</dbReference>
<comment type="caution">
    <text evidence="13">The sequence shown here is derived from an EMBL/GenBank/DDBJ whole genome shotgun (WGS) entry which is preliminary data.</text>
</comment>
<dbReference type="Proteomes" id="UP000612893">
    <property type="component" value="Unassembled WGS sequence"/>
</dbReference>
<keyword evidence="7 13" id="KW-0067">ATP-binding</keyword>
<dbReference type="Gene3D" id="3.40.50.300">
    <property type="entry name" value="P-loop containing nucleotide triphosphate hydrolases"/>
    <property type="match status" value="1"/>
</dbReference>
<keyword evidence="8 11" id="KW-1133">Transmembrane helix</keyword>
<name>A0A934NDR0_9BACT</name>
<feature type="domain" description="ABC transporter" evidence="12">
    <location>
        <begin position="16"/>
        <end position="251"/>
    </location>
</feature>
<evidence type="ECO:0000256" key="10">
    <source>
        <dbReference type="ARBA" id="ARBA00038388"/>
    </source>
</evidence>
<keyword evidence="4" id="KW-0997">Cell inner membrane</keyword>
<protein>
    <submittedName>
        <fullName evidence="13">ATP-binding cassette domain-containing protein</fullName>
    </submittedName>
</protein>
<evidence type="ECO:0000256" key="1">
    <source>
        <dbReference type="ARBA" id="ARBA00004429"/>
    </source>
</evidence>
<organism evidence="13 14">
    <name type="scientific">Candidatus Nephthysia bennettiae</name>
    <dbReference type="NCBI Taxonomy" id="3127016"/>
    <lineage>
        <taxon>Bacteria</taxon>
        <taxon>Bacillati</taxon>
        <taxon>Candidatus Dormiibacterota</taxon>
        <taxon>Candidatus Dormibacteria</taxon>
        <taxon>Candidatus Dormibacterales</taxon>
        <taxon>Candidatus Dormibacteraceae</taxon>
        <taxon>Candidatus Nephthysia</taxon>
    </lineage>
</organism>
<dbReference type="SMART" id="SM00382">
    <property type="entry name" value="AAA"/>
    <property type="match status" value="1"/>
</dbReference>
<dbReference type="AlphaFoldDB" id="A0A934NDR0"/>
<dbReference type="GO" id="GO:0005886">
    <property type="term" value="C:plasma membrane"/>
    <property type="evidence" value="ECO:0007669"/>
    <property type="project" value="UniProtKB-SubCell"/>
</dbReference>
<evidence type="ECO:0000313" key="14">
    <source>
        <dbReference type="Proteomes" id="UP000612893"/>
    </source>
</evidence>
<dbReference type="GO" id="GO:0022857">
    <property type="term" value="F:transmembrane transporter activity"/>
    <property type="evidence" value="ECO:0007669"/>
    <property type="project" value="UniProtKB-ARBA"/>
</dbReference>
<evidence type="ECO:0000256" key="11">
    <source>
        <dbReference type="SAM" id="Phobius"/>
    </source>
</evidence>
<dbReference type="PROSITE" id="PS00211">
    <property type="entry name" value="ABC_TRANSPORTER_1"/>
    <property type="match status" value="1"/>
</dbReference>
<dbReference type="InterPro" id="IPR003838">
    <property type="entry name" value="ABC3_permease_C"/>
</dbReference>
<keyword evidence="3" id="KW-1003">Cell membrane</keyword>
<dbReference type="InterPro" id="IPR017871">
    <property type="entry name" value="ABC_transporter-like_CS"/>
</dbReference>
<keyword evidence="9 11" id="KW-0472">Membrane</keyword>
<dbReference type="InterPro" id="IPR003593">
    <property type="entry name" value="AAA+_ATPase"/>
</dbReference>
<sequence>MEEGQLLGTPVGLELVEVERFYRMGDVAVPALRGVTITIAPGEFVALVGPSGCGKSTLLSLIGGLDRPTRGTLTASGVGLHDASDAVLSDYRLQRVGTIFQSFNLIPTLSALDNVALPMALSGEPRAARRRRAQSLLGMVGLGERSRHRPTRLSGGEQQRVAVARALGNRPGMLLADEPTGNLDSESGARVLDLIQDIHDAGATVVMVSHDPGVAGVADRVITMRDGRVIHDPGPPPAGVQEPPARRPSRLRLLEAMRLGAGGVSRRKLRTGLTASGISIGIAAMALILSLATGLQNTLVDQFRQSGQLQDVSIQHNFGQPTKDKALDQPALETLSKLPHVRDAYGQVAIQGSLDGGATSTEATLFSSSPARQNTALSAKFLTAGRLPTSDSAAEIVLGTDAATKLGWSPPQALGKTVVFRGVYSGSFVAPGSGVQPASDQRQLQLTVVGVGSGGVGSQTPVVLVPYGTAGKYWEEMAQSNGWKADKYGSITLVADGPGNVDRVRDEAKNQGYQAQSAQDLIKQLGQVLFYLGLGLSAFAAIALAVAALGIANTMYTAVLERTREIGILKALGARRSDVRVVFLTEAAAIGALGGAIGILVAALIALVGNQVVNRLATQQGIGLDLNVFQLSPLLALATILVTALFSALSGLLPAIRAARLAPVEALRYE</sequence>
<dbReference type="GO" id="GO:0005524">
    <property type="term" value="F:ATP binding"/>
    <property type="evidence" value="ECO:0007669"/>
    <property type="project" value="UniProtKB-KW"/>
</dbReference>
<keyword evidence="5 11" id="KW-0812">Transmembrane</keyword>
<dbReference type="FunFam" id="3.40.50.300:FF:000032">
    <property type="entry name" value="Export ABC transporter ATP-binding protein"/>
    <property type="match status" value="1"/>
</dbReference>
<dbReference type="Pfam" id="PF02687">
    <property type="entry name" value="FtsX"/>
    <property type="match status" value="1"/>
</dbReference>
<dbReference type="PANTHER" id="PTHR24220">
    <property type="entry name" value="IMPORT ATP-BINDING PROTEIN"/>
    <property type="match status" value="1"/>
</dbReference>